<organism evidence="1 2">
    <name type="scientific">Streptomyces citrinus</name>
    <dbReference type="NCBI Taxonomy" id="3118173"/>
    <lineage>
        <taxon>Bacteria</taxon>
        <taxon>Bacillati</taxon>
        <taxon>Actinomycetota</taxon>
        <taxon>Actinomycetes</taxon>
        <taxon>Kitasatosporales</taxon>
        <taxon>Streptomycetaceae</taxon>
        <taxon>Streptomyces</taxon>
    </lineage>
</organism>
<protein>
    <submittedName>
        <fullName evidence="1">Uncharacterized protein</fullName>
    </submittedName>
</protein>
<name>A0ACD5A4C0_9ACTN</name>
<dbReference type="EMBL" id="CP146022">
    <property type="protein sequence ID" value="WWQ62004.1"/>
    <property type="molecule type" value="Genomic_DNA"/>
</dbReference>
<proteinExistence type="predicted"/>
<sequence length="311" mass="33772">MRTKSTAAWAVAVLILGAAVGGCAEQSDKGPSGSSAKHTKSHSETEDKPDSRVVEGDDDHTVLELSDGRQVSLRFTRRGLEAQLRDASDDAWSARKTVYETGTKPCGGIRAKAFRDTVWLAVGFGASCRDGEEPQEVIAAVATGDLSSWTTGTTERSLVWPKARIRDGGARVDFVRRNMLFSATLTWRKGSGFAKVATEYRPIHPWFVGRWRAADGSQQLSIHQVEPGKWARVAIESLTGPRCKGSAVVSGDDPHSLSIMGNFKVDQGHGTVDCLPKGTEYRFDVTSSDGPLRLRTIGNHPKTVLTYERAD</sequence>
<keyword evidence="2" id="KW-1185">Reference proteome</keyword>
<reference evidence="1" key="1">
    <citation type="journal article" date="2025" name="Int. J. Syst. Evol. Microbiol.">
        <title>Streptomyces citrinus sp. nov., with yellow diffusible pigment.</title>
        <authorList>
            <person name="He Y."/>
            <person name="Yang E."/>
            <person name="Xu J."/>
            <person name="Sun Y."/>
            <person name="Sun L."/>
        </authorList>
    </citation>
    <scope>NUCLEOTIDE SEQUENCE</scope>
    <source>
        <strain evidence="1">Q6</strain>
    </source>
</reference>
<accession>A0ACD5A4C0</accession>
<evidence type="ECO:0000313" key="1">
    <source>
        <dbReference type="EMBL" id="WWQ62004.1"/>
    </source>
</evidence>
<evidence type="ECO:0000313" key="2">
    <source>
        <dbReference type="Proteomes" id="UP001432251"/>
    </source>
</evidence>
<dbReference type="Proteomes" id="UP001432251">
    <property type="component" value="Chromosome"/>
</dbReference>
<gene>
    <name evidence="1" type="ORF">V2W30_00540</name>
</gene>